<comment type="caution">
    <text evidence="2">The sequence shown here is derived from an EMBL/GenBank/DDBJ whole genome shotgun (WGS) entry which is preliminary data.</text>
</comment>
<dbReference type="RefSeq" id="WP_269927634.1">
    <property type="nucleotide sequence ID" value="NZ_JAMKBJ010000020.1"/>
</dbReference>
<dbReference type="SUPFAM" id="SSF55785">
    <property type="entry name" value="PYP-like sensor domain (PAS domain)"/>
    <property type="match status" value="1"/>
</dbReference>
<dbReference type="SUPFAM" id="SSF52091">
    <property type="entry name" value="SpoIIaa-like"/>
    <property type="match status" value="1"/>
</dbReference>
<reference evidence="2" key="1">
    <citation type="submission" date="2022-05" db="EMBL/GenBank/DDBJ databases">
        <authorList>
            <person name="Colautti A."/>
            <person name="Iacumin L."/>
        </authorList>
    </citation>
    <scope>NUCLEOTIDE SEQUENCE</scope>
    <source>
        <strain evidence="2">SK 55</strain>
    </source>
</reference>
<dbReference type="CDD" id="cd07041">
    <property type="entry name" value="STAS_RsbR_RsbS_like"/>
    <property type="match status" value="1"/>
</dbReference>
<dbReference type="InterPro" id="IPR051932">
    <property type="entry name" value="Bact_StressResp_Reg"/>
</dbReference>
<dbReference type="InterPro" id="IPR036513">
    <property type="entry name" value="STAS_dom_sf"/>
</dbReference>
<dbReference type="EMBL" id="JAMKBJ010000020">
    <property type="protein sequence ID" value="MCZ8538568.1"/>
    <property type="molecule type" value="Genomic_DNA"/>
</dbReference>
<dbReference type="Proteomes" id="UP001152173">
    <property type="component" value="Unassembled WGS sequence"/>
</dbReference>
<evidence type="ECO:0000259" key="1">
    <source>
        <dbReference type="Pfam" id="PF01740"/>
    </source>
</evidence>
<dbReference type="InterPro" id="IPR002645">
    <property type="entry name" value="STAS_dom"/>
</dbReference>
<accession>A0A9X3LID2</accession>
<dbReference type="PANTHER" id="PTHR33745">
    <property type="entry name" value="RSBT ANTAGONIST PROTEIN RSBS-RELATED"/>
    <property type="match status" value="1"/>
</dbReference>
<sequence>MHDVGTIPNDISVLNAVNSIGENIIIADKQFHIKWMNCYASDLLTVVAPLYDLESSEDFIGKNMDFFHQRPEHQQRVMGNLNGKHRTRITIKNRFVTDIVVTPINNDRNEIEGFIVMLMDVTTKAEEEKKKEKLIKALSIPILHVWKNTIALPLIGEFDTERADLLISSVLMECSNNRIEYVLIDLSGLSDSDHEVRFHIQKLYDCLKLIGAKCILVGIKPKLAVSMGALEREIPTFRSTYAGLETIIRLQNNNV</sequence>
<gene>
    <name evidence="2" type="ORF">M9R32_15430</name>
</gene>
<dbReference type="Pfam" id="PF01740">
    <property type="entry name" value="STAS"/>
    <property type="match status" value="1"/>
</dbReference>
<protein>
    <submittedName>
        <fullName evidence="2">STAS domain-containing protein</fullName>
    </submittedName>
</protein>
<keyword evidence="3" id="KW-1185">Reference proteome</keyword>
<name>A0A9X3LID2_9BACL</name>
<organism evidence="2 3">
    <name type="scientific">Paenisporosarcina quisquiliarum</name>
    <dbReference type="NCBI Taxonomy" id="365346"/>
    <lineage>
        <taxon>Bacteria</taxon>
        <taxon>Bacillati</taxon>
        <taxon>Bacillota</taxon>
        <taxon>Bacilli</taxon>
        <taxon>Bacillales</taxon>
        <taxon>Caryophanaceae</taxon>
        <taxon>Paenisporosarcina</taxon>
    </lineage>
</organism>
<feature type="domain" description="STAS" evidence="1">
    <location>
        <begin position="148"/>
        <end position="239"/>
    </location>
</feature>
<dbReference type="InterPro" id="IPR035965">
    <property type="entry name" value="PAS-like_dom_sf"/>
</dbReference>
<evidence type="ECO:0000313" key="2">
    <source>
        <dbReference type="EMBL" id="MCZ8538568.1"/>
    </source>
</evidence>
<dbReference type="Gene3D" id="3.30.450.20">
    <property type="entry name" value="PAS domain"/>
    <property type="match status" value="1"/>
</dbReference>
<dbReference type="AlphaFoldDB" id="A0A9X3LID2"/>
<dbReference type="Gene3D" id="3.30.750.24">
    <property type="entry name" value="STAS domain"/>
    <property type="match status" value="1"/>
</dbReference>
<proteinExistence type="predicted"/>
<evidence type="ECO:0000313" key="3">
    <source>
        <dbReference type="Proteomes" id="UP001152173"/>
    </source>
</evidence>